<dbReference type="EMBL" id="JAPFFF010000048">
    <property type="protein sequence ID" value="KAK8840140.1"/>
    <property type="molecule type" value="Genomic_DNA"/>
</dbReference>
<feature type="transmembrane region" description="Helical" evidence="2">
    <location>
        <begin position="264"/>
        <end position="289"/>
    </location>
</feature>
<keyword evidence="2" id="KW-0472">Membrane</keyword>
<feature type="transmembrane region" description="Helical" evidence="2">
    <location>
        <begin position="174"/>
        <end position="195"/>
    </location>
</feature>
<accession>A0ABR2H3V5</accession>
<feature type="transmembrane region" description="Helical" evidence="2">
    <location>
        <begin position="115"/>
        <end position="135"/>
    </location>
</feature>
<feature type="transmembrane region" description="Helical" evidence="2">
    <location>
        <begin position="323"/>
        <end position="342"/>
    </location>
</feature>
<feature type="transmembrane region" description="Helical" evidence="2">
    <location>
        <begin position="397"/>
        <end position="419"/>
    </location>
</feature>
<feature type="transmembrane region" description="Helical" evidence="2">
    <location>
        <begin position="142"/>
        <end position="162"/>
    </location>
</feature>
<evidence type="ECO:0000313" key="4">
    <source>
        <dbReference type="Proteomes" id="UP001470230"/>
    </source>
</evidence>
<name>A0ABR2H3V5_9EUKA</name>
<proteinExistence type="predicted"/>
<feature type="transmembrane region" description="Helical" evidence="2">
    <location>
        <begin position="226"/>
        <end position="244"/>
    </location>
</feature>
<dbReference type="InterPro" id="IPR043745">
    <property type="entry name" value="DUF5690"/>
</dbReference>
<dbReference type="Pfam" id="PF18943">
    <property type="entry name" value="DUF5690"/>
    <property type="match status" value="1"/>
</dbReference>
<feature type="transmembrane region" description="Helical" evidence="2">
    <location>
        <begin position="89"/>
        <end position="109"/>
    </location>
</feature>
<feature type="transmembrane region" description="Helical" evidence="2">
    <location>
        <begin position="17"/>
        <end position="37"/>
    </location>
</feature>
<feature type="compositionally biased region" description="Acidic residues" evidence="1">
    <location>
        <begin position="461"/>
        <end position="472"/>
    </location>
</feature>
<evidence type="ECO:0000256" key="1">
    <source>
        <dbReference type="SAM" id="MobiDB-lite"/>
    </source>
</evidence>
<protein>
    <recommendedName>
        <fullName evidence="5">Major facilitator superfamily transporter</fullName>
    </recommendedName>
</protein>
<feature type="region of interest" description="Disordered" evidence="1">
    <location>
        <begin position="452"/>
        <end position="508"/>
    </location>
</feature>
<comment type="caution">
    <text evidence="3">The sequence shown here is derived from an EMBL/GenBank/DDBJ whole genome shotgun (WGS) entry which is preliminary data.</text>
</comment>
<keyword evidence="2" id="KW-1133">Transmembrane helix</keyword>
<dbReference type="Proteomes" id="UP001470230">
    <property type="component" value="Unassembled WGS sequence"/>
</dbReference>
<organism evidence="3 4">
    <name type="scientific">Tritrichomonas musculus</name>
    <dbReference type="NCBI Taxonomy" id="1915356"/>
    <lineage>
        <taxon>Eukaryota</taxon>
        <taxon>Metamonada</taxon>
        <taxon>Parabasalia</taxon>
        <taxon>Tritrichomonadida</taxon>
        <taxon>Tritrichomonadidae</taxon>
        <taxon>Tritrichomonas</taxon>
    </lineage>
</organism>
<reference evidence="3 4" key="1">
    <citation type="submission" date="2024-04" db="EMBL/GenBank/DDBJ databases">
        <title>Tritrichomonas musculus Genome.</title>
        <authorList>
            <person name="Alves-Ferreira E."/>
            <person name="Grigg M."/>
            <person name="Lorenzi H."/>
            <person name="Galac M."/>
        </authorList>
    </citation>
    <scope>NUCLEOTIDE SEQUENCE [LARGE SCALE GENOMIC DNA]</scope>
    <source>
        <strain evidence="3 4">EAF2021</strain>
    </source>
</reference>
<evidence type="ECO:0008006" key="5">
    <source>
        <dbReference type="Google" id="ProtNLM"/>
    </source>
</evidence>
<keyword evidence="4" id="KW-1185">Reference proteome</keyword>
<evidence type="ECO:0000313" key="3">
    <source>
        <dbReference type="EMBL" id="KAK8840140.1"/>
    </source>
</evidence>
<sequence length="508" mass="56587">MPNLNNFITRSCEKSKIVLNIVAVLAGFTTYFCMYSYRKPFAAGTYEGYSLWGVQFKILGISLQIIGYTISKFTGIKIVSEITPKYRGICIISFLTTSEIVLILFGAIPRPYNCLVMLLNGLPLGQIWGLTFSYLEGRKTSALLGSGMGISFIVASGAVKSVGQTLLMKGINQFWMPAAVGGIFYIPMILAVLVLESIPPPDAEDIACRAERVVMENKDRIRFCKVFGPGVICMIIFNMFLVAYRDFRDNFAPELWEAFGYGGVPSIFSISEIIVAFIVCIPFGIFMLIKTPINTLIAYHVLIIGGSLLIGLCGLLNNSGKMPGLYFMIVSGVGLYLGYVPFNSIIFDALIAAFHYRANSGFLSYVCDSMGYLSSVVILFVKNFGSADLSWLQFFRILSYTIALVAVFFLTLAILFCVWKYKHWDPLQFDNENVEYDIIKIKKLGKNGLTSETEETKTDNTLEENYTEDDIDERSQSVDDNEDISVSMSRSNSSSSIKETDKNRIDTV</sequence>
<dbReference type="InterPro" id="IPR036259">
    <property type="entry name" value="MFS_trans_sf"/>
</dbReference>
<feature type="transmembrane region" description="Helical" evidence="2">
    <location>
        <begin position="49"/>
        <end position="68"/>
    </location>
</feature>
<feature type="transmembrane region" description="Helical" evidence="2">
    <location>
        <begin position="296"/>
        <end position="317"/>
    </location>
</feature>
<dbReference type="SUPFAM" id="SSF103473">
    <property type="entry name" value="MFS general substrate transporter"/>
    <property type="match status" value="1"/>
</dbReference>
<feature type="compositionally biased region" description="Low complexity" evidence="1">
    <location>
        <begin position="485"/>
        <end position="496"/>
    </location>
</feature>
<evidence type="ECO:0000256" key="2">
    <source>
        <dbReference type="SAM" id="Phobius"/>
    </source>
</evidence>
<gene>
    <name evidence="3" type="ORF">M9Y10_031079</name>
</gene>
<feature type="transmembrane region" description="Helical" evidence="2">
    <location>
        <begin position="362"/>
        <end position="385"/>
    </location>
</feature>
<feature type="compositionally biased region" description="Basic and acidic residues" evidence="1">
    <location>
        <begin position="498"/>
        <end position="508"/>
    </location>
</feature>
<keyword evidence="2" id="KW-0812">Transmembrane</keyword>